<dbReference type="EMBL" id="VMKJ01000061">
    <property type="protein sequence ID" value="TVO32197.1"/>
    <property type="molecule type" value="Genomic_DNA"/>
</dbReference>
<evidence type="ECO:0000313" key="2">
    <source>
        <dbReference type="Proteomes" id="UP000319828"/>
    </source>
</evidence>
<gene>
    <name evidence="1" type="ORF">FOF44_17310</name>
</gene>
<dbReference type="OrthoDB" id="5868708at2"/>
<reference evidence="1 2" key="1">
    <citation type="submission" date="2019-07" db="EMBL/GenBank/DDBJ databases">
        <title>The draft genome sequence of Vibrio algivorus M1486.</title>
        <authorList>
            <person name="Meng X."/>
        </authorList>
    </citation>
    <scope>NUCLEOTIDE SEQUENCE [LARGE SCALE GENOMIC DNA]</scope>
    <source>
        <strain evidence="1 2">M1486</strain>
    </source>
</reference>
<dbReference type="AlphaFoldDB" id="A0A557NV21"/>
<name>A0A557NV21_9VIBR</name>
<dbReference type="RefSeq" id="WP_144389185.1">
    <property type="nucleotide sequence ID" value="NZ_CANNCB010000065.1"/>
</dbReference>
<organism evidence="1 2">
    <name type="scientific">Vibrio algivorus</name>
    <dbReference type="NCBI Taxonomy" id="1667024"/>
    <lineage>
        <taxon>Bacteria</taxon>
        <taxon>Pseudomonadati</taxon>
        <taxon>Pseudomonadota</taxon>
        <taxon>Gammaproteobacteria</taxon>
        <taxon>Vibrionales</taxon>
        <taxon>Vibrionaceae</taxon>
        <taxon>Vibrio</taxon>
    </lineage>
</organism>
<dbReference type="Proteomes" id="UP000319828">
    <property type="component" value="Unassembled WGS sequence"/>
</dbReference>
<evidence type="ECO:0000313" key="1">
    <source>
        <dbReference type="EMBL" id="TVO32197.1"/>
    </source>
</evidence>
<accession>A0A557NV21</accession>
<comment type="caution">
    <text evidence="1">The sequence shown here is derived from an EMBL/GenBank/DDBJ whole genome shotgun (WGS) entry which is preliminary data.</text>
</comment>
<proteinExistence type="predicted"/>
<sequence>MKGVIAPDFSYWKAAVLLLIITVLGCSTSLSQPPSTQVNSLSQNALPQISLTQSDLLIPSSLISPKIEEMQAVKRHCQLLDTALDFPIYCALDAQSDAYQLRLFFNHYDSSQQYFLVLSHGIISPYCRAVNLHKVEGSVMITIFATQIQRQYDCRKKQWQDWQPTSKPTHSPFVVFLKQCQTWDEEHPDVFHCNVDWYEYVPILVFTFADMQSVSELSTGQTNTFIQSFCQSGLKEFGDALYLLEVPSFNLAKMKHCGSQAETEWFSMDSETGPTSANNVI</sequence>
<dbReference type="PROSITE" id="PS51257">
    <property type="entry name" value="PROKAR_LIPOPROTEIN"/>
    <property type="match status" value="1"/>
</dbReference>
<protein>
    <submittedName>
        <fullName evidence="1">Uncharacterized protein</fullName>
    </submittedName>
</protein>